<evidence type="ECO:0000256" key="2">
    <source>
        <dbReference type="SAM" id="Phobius"/>
    </source>
</evidence>
<dbReference type="AlphaFoldDB" id="A0L7E8"/>
<organism evidence="3 4">
    <name type="scientific">Magnetococcus marinus (strain ATCC BAA-1437 / JCM 17883 / MC-1)</name>
    <dbReference type="NCBI Taxonomy" id="156889"/>
    <lineage>
        <taxon>Bacteria</taxon>
        <taxon>Pseudomonadati</taxon>
        <taxon>Pseudomonadota</taxon>
        <taxon>Magnetococcia</taxon>
        <taxon>Magnetococcales</taxon>
        <taxon>Magnetococcaceae</taxon>
        <taxon>Magnetococcus</taxon>
    </lineage>
</organism>
<reference evidence="4" key="1">
    <citation type="journal article" date="2009" name="Appl. Environ. Microbiol.">
        <title>Complete genome sequence of the chemolithoautotrophic marine magnetotactic coccus strain MC-1.</title>
        <authorList>
            <person name="Schubbe S."/>
            <person name="Williams T.J."/>
            <person name="Xie G."/>
            <person name="Kiss H.E."/>
            <person name="Brettin T.S."/>
            <person name="Martinez D."/>
            <person name="Ross C.A."/>
            <person name="Schuler D."/>
            <person name="Cox B.L."/>
            <person name="Nealson K.H."/>
            <person name="Bazylinski D.A."/>
        </authorList>
    </citation>
    <scope>NUCLEOTIDE SEQUENCE [LARGE SCALE GENOMIC DNA]</scope>
    <source>
        <strain evidence="4">ATCC BAA-1437 / JCM 17883 / MC-1</strain>
    </source>
</reference>
<dbReference type="EMBL" id="CP000471">
    <property type="protein sequence ID" value="ABK43891.1"/>
    <property type="molecule type" value="Genomic_DNA"/>
</dbReference>
<keyword evidence="4" id="KW-1185">Reference proteome</keyword>
<feature type="transmembrane region" description="Helical" evidence="2">
    <location>
        <begin position="178"/>
        <end position="196"/>
    </location>
</feature>
<keyword evidence="2" id="KW-0472">Membrane</keyword>
<proteinExistence type="predicted"/>
<feature type="transmembrane region" description="Helical" evidence="2">
    <location>
        <begin position="244"/>
        <end position="269"/>
    </location>
</feature>
<gene>
    <name evidence="3" type="ordered locus">Mmc1_1380</name>
</gene>
<dbReference type="HOGENOM" id="CLU_868191_0_0_5"/>
<protein>
    <submittedName>
        <fullName evidence="3">Uncharacterized protein</fullName>
    </submittedName>
</protein>
<feature type="transmembrane region" description="Helical" evidence="2">
    <location>
        <begin position="134"/>
        <end position="158"/>
    </location>
</feature>
<feature type="region of interest" description="Disordered" evidence="1">
    <location>
        <begin position="1"/>
        <end position="23"/>
    </location>
</feature>
<keyword evidence="2" id="KW-0812">Transmembrane</keyword>
<accession>A0L7E8</accession>
<sequence>MDSFESELGCHTGEQTVKPGSGQTMKDRIPYEMDILIYCLRNSHGTQLLLERVSMQISPEKTYECVWKYVHKKYYILGDRYKKEHLNDVVIKKTFEDLRSLNSGFSATELEFREAIILCADDGKRNSIKKLEGMLFRIFFTIFIPLCLVFGVSMYMFSSDTYCWNMKDLRHVQSYVDALKYAVLVITVAPLFRRFILRIKEPLFSGPFPGSFNLVLTLILAPALAKVATQIQFCSTGMHLPNLLWVYVFFIGIVFSFGLLSLFGFLLLYGIGALVDCFSLWTTKLYADEKLANIALLPPYLKKEMTCIIDSEIKNWFDPM</sequence>
<feature type="transmembrane region" description="Helical" evidence="2">
    <location>
        <begin position="203"/>
        <end position="224"/>
    </location>
</feature>
<evidence type="ECO:0000313" key="4">
    <source>
        <dbReference type="Proteomes" id="UP000002586"/>
    </source>
</evidence>
<dbReference type="KEGG" id="mgm:Mmc1_1380"/>
<reference evidence="3 4" key="2">
    <citation type="journal article" date="2012" name="Int. J. Syst. Evol. Microbiol.">
        <title>Magnetococcus marinus gen. nov., sp. nov., a marine, magnetotactic bacterium that represents a novel lineage (Magnetococcaceae fam. nov.; Magnetococcales ord. nov.) at the base of the Alphaproteobacteria.</title>
        <authorList>
            <person name="Bazylinski D.A."/>
            <person name="Williams T.J."/>
            <person name="Lefevre C.T."/>
            <person name="Berg R.J."/>
            <person name="Zhang C.L."/>
            <person name="Bowser S.S."/>
            <person name="Dean A.J."/>
            <person name="Beveridge T.J."/>
        </authorList>
    </citation>
    <scope>NUCLEOTIDE SEQUENCE [LARGE SCALE GENOMIC DNA]</scope>
    <source>
        <strain evidence="4">ATCC BAA-1437 / JCM 17883 / MC-1</strain>
    </source>
</reference>
<dbReference type="Proteomes" id="UP000002586">
    <property type="component" value="Chromosome"/>
</dbReference>
<keyword evidence="2" id="KW-1133">Transmembrane helix</keyword>
<evidence type="ECO:0000313" key="3">
    <source>
        <dbReference type="EMBL" id="ABK43891.1"/>
    </source>
</evidence>
<name>A0L7E8_MAGMM</name>
<evidence type="ECO:0000256" key="1">
    <source>
        <dbReference type="SAM" id="MobiDB-lite"/>
    </source>
</evidence>